<dbReference type="InterPro" id="IPR050416">
    <property type="entry name" value="FAD-linked_Oxidoreductase"/>
</dbReference>
<reference evidence="8" key="1">
    <citation type="journal article" date="2019" name="Int. J. Syst. Evol. Microbiol.">
        <title>The Global Catalogue of Microorganisms (GCM) 10K type strain sequencing project: providing services to taxonomists for standard genome sequencing and annotation.</title>
        <authorList>
            <consortium name="The Broad Institute Genomics Platform"/>
            <consortium name="The Broad Institute Genome Sequencing Center for Infectious Disease"/>
            <person name="Wu L."/>
            <person name="Ma J."/>
        </authorList>
    </citation>
    <scope>NUCLEOTIDE SEQUENCE [LARGE SCALE GENOMIC DNA]</scope>
    <source>
        <strain evidence="8">JCM 9371</strain>
    </source>
</reference>
<gene>
    <name evidence="7" type="ORF">ACFQZM_05755</name>
</gene>
<name>A0ABW2XFE9_9ACTN</name>
<dbReference type="PROSITE" id="PS00862">
    <property type="entry name" value="OX2_COVAL_FAD"/>
    <property type="match status" value="1"/>
</dbReference>
<dbReference type="InterPro" id="IPR012951">
    <property type="entry name" value="BBE"/>
</dbReference>
<comment type="cofactor">
    <cofactor evidence="1">
        <name>FAD</name>
        <dbReference type="ChEBI" id="CHEBI:57692"/>
    </cofactor>
</comment>
<dbReference type="PANTHER" id="PTHR42973">
    <property type="entry name" value="BINDING OXIDOREDUCTASE, PUTATIVE (AFU_ORTHOLOGUE AFUA_1G17690)-RELATED"/>
    <property type="match status" value="1"/>
</dbReference>
<keyword evidence="4" id="KW-0274">FAD</keyword>
<dbReference type="InterPro" id="IPR016166">
    <property type="entry name" value="FAD-bd_PCMH"/>
</dbReference>
<dbReference type="SUPFAM" id="SSF56176">
    <property type="entry name" value="FAD-binding/transporter-associated domain-like"/>
    <property type="match status" value="1"/>
</dbReference>
<evidence type="ECO:0000256" key="5">
    <source>
        <dbReference type="ARBA" id="ARBA00023002"/>
    </source>
</evidence>
<dbReference type="Gene3D" id="3.30.465.10">
    <property type="match status" value="1"/>
</dbReference>
<dbReference type="InterPro" id="IPR006094">
    <property type="entry name" value="Oxid_FAD_bind_N"/>
</dbReference>
<keyword evidence="3" id="KW-0285">Flavoprotein</keyword>
<dbReference type="Gene3D" id="3.30.43.10">
    <property type="entry name" value="Uridine Diphospho-n-acetylenolpyruvylglucosamine Reductase, domain 2"/>
    <property type="match status" value="1"/>
</dbReference>
<dbReference type="EMBL" id="JBHTGP010000003">
    <property type="protein sequence ID" value="MFD0683993.1"/>
    <property type="molecule type" value="Genomic_DNA"/>
</dbReference>
<dbReference type="Proteomes" id="UP001597063">
    <property type="component" value="Unassembled WGS sequence"/>
</dbReference>
<comment type="caution">
    <text evidence="7">The sequence shown here is derived from an EMBL/GenBank/DDBJ whole genome shotgun (WGS) entry which is preliminary data.</text>
</comment>
<evidence type="ECO:0000256" key="1">
    <source>
        <dbReference type="ARBA" id="ARBA00001974"/>
    </source>
</evidence>
<dbReference type="PROSITE" id="PS51387">
    <property type="entry name" value="FAD_PCMH"/>
    <property type="match status" value="1"/>
</dbReference>
<evidence type="ECO:0000256" key="3">
    <source>
        <dbReference type="ARBA" id="ARBA00022630"/>
    </source>
</evidence>
<evidence type="ECO:0000259" key="6">
    <source>
        <dbReference type="PROSITE" id="PS51387"/>
    </source>
</evidence>
<dbReference type="Pfam" id="PF08031">
    <property type="entry name" value="BBE"/>
    <property type="match status" value="1"/>
</dbReference>
<evidence type="ECO:0000313" key="8">
    <source>
        <dbReference type="Proteomes" id="UP001597063"/>
    </source>
</evidence>
<organism evidence="7 8">
    <name type="scientific">Actinomadura fibrosa</name>
    <dbReference type="NCBI Taxonomy" id="111802"/>
    <lineage>
        <taxon>Bacteria</taxon>
        <taxon>Bacillati</taxon>
        <taxon>Actinomycetota</taxon>
        <taxon>Actinomycetes</taxon>
        <taxon>Streptosporangiales</taxon>
        <taxon>Thermomonosporaceae</taxon>
        <taxon>Actinomadura</taxon>
    </lineage>
</organism>
<evidence type="ECO:0000313" key="7">
    <source>
        <dbReference type="EMBL" id="MFD0683993.1"/>
    </source>
</evidence>
<keyword evidence="5" id="KW-0560">Oxidoreductase</keyword>
<keyword evidence="8" id="KW-1185">Reference proteome</keyword>
<evidence type="ECO:0000256" key="4">
    <source>
        <dbReference type="ARBA" id="ARBA00022827"/>
    </source>
</evidence>
<sequence>MNLSPSQIFRPGEHQYDGERTGLNRAVESRPACVIAAAGEQDVAAAVRMAVAQGRPVGVMATGHSPSVPADGAVLINTVRMDGVQVNPRTGSAWVEAGTRWRQVVERAAPHGLAPLNGSSPNVGAVGYTTGGGAGLLGRRFGFAADHVRRLRVVTADGRLREVGPGSDPDLFWAVRGGKDNFGVVVGMEIDLFPVSRLYGGGLYFPADATGDVLHAYAEWTRSLPEHMASSVLLAQNPDLPAVPAPLRGRFVTHVRIAFSDAEGAAELVRPLRDIGPTLMDTVRDMPYAEVGTIHHEPTDAPYVAYDRNVLLRELGTDAVDTLLAHAGPDAQPPFITELRHFGGAYAHPPEIPNCVGGRDATFSLFTGATAAPGSRESRDRFLTGMRPWSTGGTNINFAGVEDTDPAIVRTAYRPGDYTRLTEIKAVHDPGNVFRINFNIPPKGMTARPRP</sequence>
<dbReference type="RefSeq" id="WP_131754949.1">
    <property type="nucleotide sequence ID" value="NZ_CAACUY010000002.1"/>
</dbReference>
<dbReference type="InterPro" id="IPR016167">
    <property type="entry name" value="FAD-bd_PCMH_sub1"/>
</dbReference>
<dbReference type="InterPro" id="IPR016169">
    <property type="entry name" value="FAD-bd_PCMH_sub2"/>
</dbReference>
<evidence type="ECO:0000256" key="2">
    <source>
        <dbReference type="ARBA" id="ARBA00005466"/>
    </source>
</evidence>
<dbReference type="PANTHER" id="PTHR42973:SF39">
    <property type="entry name" value="FAD-BINDING PCMH-TYPE DOMAIN-CONTAINING PROTEIN"/>
    <property type="match status" value="1"/>
</dbReference>
<dbReference type="Pfam" id="PF01565">
    <property type="entry name" value="FAD_binding_4"/>
    <property type="match status" value="1"/>
</dbReference>
<dbReference type="InterPro" id="IPR006093">
    <property type="entry name" value="Oxy_OxRdtase_FAD_BS"/>
</dbReference>
<comment type="similarity">
    <text evidence="2">Belongs to the oxygen-dependent FAD-linked oxidoreductase family.</text>
</comment>
<dbReference type="Gene3D" id="3.40.462.20">
    <property type="match status" value="1"/>
</dbReference>
<proteinExistence type="inferred from homology"/>
<accession>A0ABW2XFE9</accession>
<dbReference type="InterPro" id="IPR036318">
    <property type="entry name" value="FAD-bd_PCMH-like_sf"/>
</dbReference>
<protein>
    <submittedName>
        <fullName evidence="7">FAD-binding oxidoreductase</fullName>
    </submittedName>
</protein>
<feature type="domain" description="FAD-binding PCMH-type" evidence="6">
    <location>
        <begin position="27"/>
        <end position="195"/>
    </location>
</feature>